<dbReference type="Pfam" id="PF01369">
    <property type="entry name" value="Sec7"/>
    <property type="match status" value="1"/>
</dbReference>
<proteinExistence type="predicted"/>
<feature type="domain" description="SEC7" evidence="2">
    <location>
        <begin position="492"/>
        <end position="732"/>
    </location>
</feature>
<feature type="region of interest" description="Disordered" evidence="1">
    <location>
        <begin position="312"/>
        <end position="375"/>
    </location>
</feature>
<feature type="region of interest" description="Disordered" evidence="1">
    <location>
        <begin position="1071"/>
        <end position="1106"/>
    </location>
</feature>
<feature type="compositionally biased region" description="Low complexity" evidence="1">
    <location>
        <begin position="356"/>
        <end position="367"/>
    </location>
</feature>
<dbReference type="SUPFAM" id="SSF48425">
    <property type="entry name" value="Sec7 domain"/>
    <property type="match status" value="1"/>
</dbReference>
<dbReference type="PANTHER" id="PTHR10663:SF402">
    <property type="entry name" value="MIP16918P"/>
    <property type="match status" value="1"/>
</dbReference>
<dbReference type="InterPro" id="IPR035999">
    <property type="entry name" value="Sec7_dom_sf"/>
</dbReference>
<dbReference type="SUPFAM" id="SSF50729">
    <property type="entry name" value="PH domain-like"/>
    <property type="match status" value="1"/>
</dbReference>
<evidence type="ECO:0000256" key="1">
    <source>
        <dbReference type="SAM" id="MobiDB-lite"/>
    </source>
</evidence>
<accession>A0AAD7XZ17</accession>
<comment type="caution">
    <text evidence="3">The sequence shown here is derived from an EMBL/GenBank/DDBJ whole genome shotgun (WGS) entry which is preliminary data.</text>
</comment>
<dbReference type="GO" id="GO:0005085">
    <property type="term" value="F:guanyl-nucleotide exchange factor activity"/>
    <property type="evidence" value="ECO:0007669"/>
    <property type="project" value="InterPro"/>
</dbReference>
<dbReference type="RefSeq" id="XP_058340180.1">
    <property type="nucleotide sequence ID" value="XM_058489132.1"/>
</dbReference>
<dbReference type="GO" id="GO:0032012">
    <property type="term" value="P:regulation of ARF protein signal transduction"/>
    <property type="evidence" value="ECO:0007669"/>
    <property type="project" value="InterPro"/>
</dbReference>
<feature type="compositionally biased region" description="Polar residues" evidence="1">
    <location>
        <begin position="281"/>
        <end position="290"/>
    </location>
</feature>
<feature type="compositionally biased region" description="Low complexity" evidence="1">
    <location>
        <begin position="190"/>
        <end position="201"/>
    </location>
</feature>
<dbReference type="PROSITE" id="PS50190">
    <property type="entry name" value="SEC7"/>
    <property type="match status" value="1"/>
</dbReference>
<protein>
    <recommendedName>
        <fullName evidence="2">SEC7 domain-containing protein</fullName>
    </recommendedName>
</protein>
<dbReference type="EMBL" id="JARTCD010000051">
    <property type="protein sequence ID" value="KAJ8655267.1"/>
    <property type="molecule type" value="Genomic_DNA"/>
</dbReference>
<feature type="compositionally biased region" description="Low complexity" evidence="1">
    <location>
        <begin position="900"/>
        <end position="918"/>
    </location>
</feature>
<evidence type="ECO:0000259" key="2">
    <source>
        <dbReference type="PROSITE" id="PS50190"/>
    </source>
</evidence>
<gene>
    <name evidence="3" type="ORF">O0I10_009135</name>
</gene>
<keyword evidence="4" id="KW-1185">Reference proteome</keyword>
<feature type="compositionally biased region" description="Acidic residues" evidence="1">
    <location>
        <begin position="260"/>
        <end position="276"/>
    </location>
</feature>
<reference evidence="3 4" key="1">
    <citation type="submission" date="2023-03" db="EMBL/GenBank/DDBJ databases">
        <title>Genome sequence of Lichtheimia ornata CBS 291.66.</title>
        <authorList>
            <person name="Mohabir J.T."/>
            <person name="Shea T.P."/>
            <person name="Kurbessoian T."/>
            <person name="Berby B."/>
            <person name="Fontaine J."/>
            <person name="Livny J."/>
            <person name="Gnirke A."/>
            <person name="Stajich J.E."/>
            <person name="Cuomo C.A."/>
        </authorList>
    </citation>
    <scope>NUCLEOTIDE SEQUENCE [LARGE SCALE GENOMIC DNA]</scope>
    <source>
        <strain evidence="3">CBS 291.66</strain>
    </source>
</reference>
<feature type="region of interest" description="Disordered" evidence="1">
    <location>
        <begin position="161"/>
        <end position="293"/>
    </location>
</feature>
<dbReference type="PANTHER" id="PTHR10663">
    <property type="entry name" value="GUANYL-NUCLEOTIDE EXCHANGE FACTOR"/>
    <property type="match status" value="1"/>
</dbReference>
<name>A0AAD7XZ17_9FUNG</name>
<evidence type="ECO:0000313" key="4">
    <source>
        <dbReference type="Proteomes" id="UP001234581"/>
    </source>
</evidence>
<dbReference type="AlphaFoldDB" id="A0AAD7XZ17"/>
<dbReference type="InterPro" id="IPR023394">
    <property type="entry name" value="Sec7_C_sf"/>
</dbReference>
<feature type="region of interest" description="Disordered" evidence="1">
    <location>
        <begin position="1"/>
        <end position="126"/>
    </location>
</feature>
<feature type="compositionally biased region" description="Low complexity" evidence="1">
    <location>
        <begin position="111"/>
        <end position="126"/>
    </location>
</feature>
<feature type="compositionally biased region" description="Polar residues" evidence="1">
    <location>
        <begin position="44"/>
        <end position="67"/>
    </location>
</feature>
<dbReference type="GeneID" id="83216542"/>
<dbReference type="Gene3D" id="1.10.1000.11">
    <property type="entry name" value="Arf Nucleotide-binding Site Opener,domain 2"/>
    <property type="match status" value="1"/>
</dbReference>
<feature type="compositionally biased region" description="Acidic residues" evidence="1">
    <location>
        <begin position="314"/>
        <end position="325"/>
    </location>
</feature>
<feature type="compositionally biased region" description="Basic and acidic residues" evidence="1">
    <location>
        <begin position="1090"/>
        <end position="1104"/>
    </location>
</feature>
<feature type="compositionally biased region" description="Low complexity" evidence="1">
    <location>
        <begin position="1072"/>
        <end position="1089"/>
    </location>
</feature>
<dbReference type="Gene3D" id="1.10.220.20">
    <property type="match status" value="1"/>
</dbReference>
<dbReference type="Proteomes" id="UP001234581">
    <property type="component" value="Unassembled WGS sequence"/>
</dbReference>
<feature type="region of interest" description="Disordered" evidence="1">
    <location>
        <begin position="886"/>
        <end position="951"/>
    </location>
</feature>
<feature type="compositionally biased region" description="Low complexity" evidence="1">
    <location>
        <begin position="68"/>
        <end position="84"/>
    </location>
</feature>
<organism evidence="3 4">
    <name type="scientific">Lichtheimia ornata</name>
    <dbReference type="NCBI Taxonomy" id="688661"/>
    <lineage>
        <taxon>Eukaryota</taxon>
        <taxon>Fungi</taxon>
        <taxon>Fungi incertae sedis</taxon>
        <taxon>Mucoromycota</taxon>
        <taxon>Mucoromycotina</taxon>
        <taxon>Mucoromycetes</taxon>
        <taxon>Mucorales</taxon>
        <taxon>Lichtheimiaceae</taxon>
        <taxon>Lichtheimia</taxon>
    </lineage>
</organism>
<dbReference type="Gene3D" id="2.30.29.30">
    <property type="entry name" value="Pleckstrin-homology domain (PH domain)/Phosphotyrosine-binding domain (PTB)"/>
    <property type="match status" value="1"/>
</dbReference>
<dbReference type="InterPro" id="IPR000904">
    <property type="entry name" value="Sec7_dom"/>
</dbReference>
<evidence type="ECO:0000313" key="3">
    <source>
        <dbReference type="EMBL" id="KAJ8655267.1"/>
    </source>
</evidence>
<dbReference type="SMART" id="SM00222">
    <property type="entry name" value="Sec7"/>
    <property type="match status" value="1"/>
</dbReference>
<feature type="compositionally biased region" description="Basic and acidic residues" evidence="1">
    <location>
        <begin position="247"/>
        <end position="258"/>
    </location>
</feature>
<feature type="compositionally biased region" description="Low complexity" evidence="1">
    <location>
        <begin position="926"/>
        <end position="944"/>
    </location>
</feature>
<dbReference type="InterPro" id="IPR011993">
    <property type="entry name" value="PH-like_dom_sf"/>
</dbReference>
<sequence>MSEGSQLHRPHPLSQFRSNRRNKRDDEPISDNKNLQAAFDQLTRRQSSSPATPRMSESSDAGSFMTASTSLHSPTTSNNNSNTSFTQRRMERGGNVPSSFSSFDWERPTKSGLSSSAGSSEYDSSAYYGLSPFVTSSFIDIPVLERPGNNNNRYRSLSQRYQRERYKGGGGGGSTPGESDDPLSPDHRTLSSSITTRSTMSGKKGREDSDIELSDDEGKRGSGVGEGGSDMLFQMEDGHSGSNNKGHRFDLMDPHSYDQEQQDDDYDDDDDDDDDTKTERAPSNNNSRRGTATFGIGSRCLYDLITTPQQPFEREDDEEDEDEDAPPVRPEFARIKNMLTNYRPIPKQHDGKENQQQRQQQQQRAQAGKLQHPAPRRHLLQTPVFQVVNSNTVKERYLFLFNDLLLICKPIMDENIIDNASVLKGSNTKDGGKGAGKYRFRHNENSLFQVKNIVELSKVTLYLPRDEQQHQQSANHRPSMMMDRDGRMSMQALPPPRKMHPVLATALHKFEADPADGIAYLVEKQVLANEPLSIANFLFKTPDLSRRQLGNYVSEAENSDIYDAFLDCFRMVALRLDEALRILLMTLRLPSNWDALEYTIERFAKKWHDANQNVVKFHEDMVVKVVVAMLFLNAEFWYDADRNKDVFWHAREHKERRDRQRLLTRRASMIDRKDERGSVAIEPLHYISALRAKEGSTKPSLDEFLDRWRYYDQYTLVPVEFLRDMYQSIASERLETGWDNGNNTAEDEENEDESIAPAQDTIITVTPQRFPTSLIKGVPSIPISITIPAPDPGLQIKLRGQDLVCEPSVLDFTDSCVQTFTITGHTLGRTSLMFIKSGYHASRYVSPSLPRTKSIVVERPFMRYTFQIGFSHADPRAIAAAAAGLKSPVGSPPPSQLTVSTATAAATTPTANTTTTSSAPPPPPATTTTTTSSTTGAAAATGTSGDEDPPMVKRKYTFSVESDQERKEWLRHLKDVCGHVYAGGGTTSTGQHVKRLSSEERVALQVLKEVLLADEFKKGTANVTALSKVWGRSSMIDVGSQTNSPAKEIKDGDHLWVMQSPVKEDLVFLEGNTNNNNNTSSAAVNNNNNADKKNDDAASTKAADRSSIVTTATTATTTTKSAANVVTKRGHEIIKLVVQNSMVPLMLGFLRKQIPKE</sequence>